<dbReference type="Gene3D" id="3.30.700.10">
    <property type="entry name" value="Glycoprotein, Type 4 Pilin"/>
    <property type="match status" value="1"/>
</dbReference>
<protein>
    <recommendedName>
        <fullName evidence="3">Prepilin-type N-terminal cleavage/methylation domain-containing protein</fullName>
    </recommendedName>
</protein>
<evidence type="ECO:0000313" key="2">
    <source>
        <dbReference type="Proteomes" id="UP000186074"/>
    </source>
</evidence>
<name>A0A1P8KLT8_9BACT</name>
<dbReference type="OrthoDB" id="5347197at2"/>
<dbReference type="AlphaFoldDB" id="A0A1P8KLT8"/>
<dbReference type="InterPro" id="IPR045584">
    <property type="entry name" value="Pilin-like"/>
</dbReference>
<sequence>MAKAFSLLEVLLVIATISIVLTFAIPKFTNIISNSNISDLKSNLAIIRNNISKLKTSQVLLNKSTIIDSLDNATIDKKDELLFTEVLDFSIISTNSAINEVGKWLKVSNNSYKYILSSSKNVVFLLEDNSFKCKSSFEICKEIE</sequence>
<proteinExistence type="predicted"/>
<gene>
    <name evidence="1" type="ORF">LPB137_06345</name>
</gene>
<dbReference type="EMBL" id="CP019070">
    <property type="protein sequence ID" value="APW65492.1"/>
    <property type="molecule type" value="Genomic_DNA"/>
</dbReference>
<organism evidence="1 2">
    <name type="scientific">Poseidonibacter parvus</name>
    <dbReference type="NCBI Taxonomy" id="1850254"/>
    <lineage>
        <taxon>Bacteria</taxon>
        <taxon>Pseudomonadati</taxon>
        <taxon>Campylobacterota</taxon>
        <taxon>Epsilonproteobacteria</taxon>
        <taxon>Campylobacterales</taxon>
        <taxon>Arcobacteraceae</taxon>
        <taxon>Poseidonibacter</taxon>
    </lineage>
</organism>
<evidence type="ECO:0008006" key="3">
    <source>
        <dbReference type="Google" id="ProtNLM"/>
    </source>
</evidence>
<dbReference type="RefSeq" id="WP_076085916.1">
    <property type="nucleotide sequence ID" value="NZ_CP019070.1"/>
</dbReference>
<reference evidence="1 2" key="1">
    <citation type="submission" date="2017-01" db="EMBL/GenBank/DDBJ databases">
        <title>Genome sequencing of Arcobacter sp. LPB0137.</title>
        <authorList>
            <person name="Lee G.-W."/>
            <person name="Yi H."/>
        </authorList>
    </citation>
    <scope>NUCLEOTIDE SEQUENCE [LARGE SCALE GENOMIC DNA]</scope>
    <source>
        <strain evidence="1 2">LPB0137</strain>
    </source>
</reference>
<evidence type="ECO:0000313" key="1">
    <source>
        <dbReference type="EMBL" id="APW65492.1"/>
    </source>
</evidence>
<accession>A0A1P8KLT8</accession>
<dbReference type="SUPFAM" id="SSF54523">
    <property type="entry name" value="Pili subunits"/>
    <property type="match status" value="1"/>
</dbReference>
<dbReference type="KEGG" id="alp:LPB137_06345"/>
<dbReference type="STRING" id="1850254.LPB137_06345"/>
<keyword evidence="2" id="KW-1185">Reference proteome</keyword>
<dbReference type="Proteomes" id="UP000186074">
    <property type="component" value="Chromosome"/>
</dbReference>